<keyword evidence="1" id="KW-0732">Signal</keyword>
<comment type="caution">
    <text evidence="3">The sequence shown here is derived from an EMBL/GenBank/DDBJ whole genome shotgun (WGS) entry which is preliminary data.</text>
</comment>
<dbReference type="InterPro" id="IPR036397">
    <property type="entry name" value="RNaseH_sf"/>
</dbReference>
<dbReference type="GO" id="GO:0003676">
    <property type="term" value="F:nucleic acid binding"/>
    <property type="evidence" value="ECO:0007669"/>
    <property type="project" value="InterPro"/>
</dbReference>
<dbReference type="CDD" id="cd06222">
    <property type="entry name" value="RNase_H_like"/>
    <property type="match status" value="1"/>
</dbReference>
<dbReference type="InterPro" id="IPR044730">
    <property type="entry name" value="RNase_H-like_dom_plant"/>
</dbReference>
<feature type="chain" id="PRO_5029607712" description="RNase H type-1 domain-containing protein" evidence="1">
    <location>
        <begin position="22"/>
        <end position="155"/>
    </location>
</feature>
<dbReference type="PANTHER" id="PTHR47723">
    <property type="entry name" value="OS05G0353850 PROTEIN"/>
    <property type="match status" value="1"/>
</dbReference>
<dbReference type="EMBL" id="JABFAB010000009">
    <property type="protein sequence ID" value="MBA0660933.1"/>
    <property type="molecule type" value="Genomic_DNA"/>
</dbReference>
<keyword evidence="4" id="KW-1185">Reference proteome</keyword>
<accession>A0A7J8VE60</accession>
<dbReference type="InterPro" id="IPR012337">
    <property type="entry name" value="RNaseH-like_sf"/>
</dbReference>
<reference evidence="3 4" key="1">
    <citation type="journal article" date="2019" name="Genome Biol. Evol.">
        <title>Insights into the evolution of the New World diploid cottons (Gossypium, subgenus Houzingenia) based on genome sequencing.</title>
        <authorList>
            <person name="Grover C.E."/>
            <person name="Arick M.A. 2nd"/>
            <person name="Thrash A."/>
            <person name="Conover J.L."/>
            <person name="Sanders W.S."/>
            <person name="Peterson D.G."/>
            <person name="Frelichowski J.E."/>
            <person name="Scheffler J.A."/>
            <person name="Scheffler B.E."/>
            <person name="Wendel J.F."/>
        </authorList>
    </citation>
    <scope>NUCLEOTIDE SEQUENCE [LARGE SCALE GENOMIC DNA]</scope>
    <source>
        <strain evidence="3">57</strain>
        <tissue evidence="3">Leaf</tissue>
    </source>
</reference>
<evidence type="ECO:0000256" key="1">
    <source>
        <dbReference type="SAM" id="SignalP"/>
    </source>
</evidence>
<dbReference type="OrthoDB" id="1001150at2759"/>
<name>A0A7J8VE60_9ROSI</name>
<sequence>MNLTGLHKSLWLISISTSCWPGYSLRSIVNKNVIMWKPPPPGWMKFSVVGVIMEDEAGSGGVLRDNKGVVYAMFSRPIEATGSGKAELRAIKIVVEMFMSMGWHEKVHLVIESSSSVVLEWLLDRSYRPWMLRNLFIGIDCDINLLLHAQFAIIQ</sequence>
<dbReference type="PANTHER" id="PTHR47723:SF22">
    <property type="entry name" value="RNASE H TYPE-1 DOMAIN-CONTAINING PROTEIN"/>
    <property type="match status" value="1"/>
</dbReference>
<dbReference type="GO" id="GO:0004523">
    <property type="term" value="F:RNA-DNA hybrid ribonuclease activity"/>
    <property type="evidence" value="ECO:0007669"/>
    <property type="project" value="InterPro"/>
</dbReference>
<dbReference type="AlphaFoldDB" id="A0A7J8VE60"/>
<evidence type="ECO:0000313" key="3">
    <source>
        <dbReference type="EMBL" id="MBA0660933.1"/>
    </source>
</evidence>
<dbReference type="InterPro" id="IPR002156">
    <property type="entry name" value="RNaseH_domain"/>
</dbReference>
<organism evidence="3 4">
    <name type="scientific">Gossypium klotzschianum</name>
    <dbReference type="NCBI Taxonomy" id="34286"/>
    <lineage>
        <taxon>Eukaryota</taxon>
        <taxon>Viridiplantae</taxon>
        <taxon>Streptophyta</taxon>
        <taxon>Embryophyta</taxon>
        <taxon>Tracheophyta</taxon>
        <taxon>Spermatophyta</taxon>
        <taxon>Magnoliopsida</taxon>
        <taxon>eudicotyledons</taxon>
        <taxon>Gunneridae</taxon>
        <taxon>Pentapetalae</taxon>
        <taxon>rosids</taxon>
        <taxon>malvids</taxon>
        <taxon>Malvales</taxon>
        <taxon>Malvaceae</taxon>
        <taxon>Malvoideae</taxon>
        <taxon>Gossypium</taxon>
    </lineage>
</organism>
<dbReference type="SUPFAM" id="SSF53098">
    <property type="entry name" value="Ribonuclease H-like"/>
    <property type="match status" value="1"/>
</dbReference>
<dbReference type="Gene3D" id="3.30.420.10">
    <property type="entry name" value="Ribonuclease H-like superfamily/Ribonuclease H"/>
    <property type="match status" value="1"/>
</dbReference>
<dbReference type="InterPro" id="IPR053151">
    <property type="entry name" value="RNase_H-like"/>
</dbReference>
<protein>
    <recommendedName>
        <fullName evidence="2">RNase H type-1 domain-containing protein</fullName>
    </recommendedName>
</protein>
<gene>
    <name evidence="3" type="ORF">Goklo_012871</name>
</gene>
<dbReference type="Pfam" id="PF13456">
    <property type="entry name" value="RVT_3"/>
    <property type="match status" value="1"/>
</dbReference>
<feature type="signal peptide" evidence="1">
    <location>
        <begin position="1"/>
        <end position="21"/>
    </location>
</feature>
<dbReference type="Proteomes" id="UP000593573">
    <property type="component" value="Unassembled WGS sequence"/>
</dbReference>
<evidence type="ECO:0000259" key="2">
    <source>
        <dbReference type="Pfam" id="PF13456"/>
    </source>
</evidence>
<proteinExistence type="predicted"/>
<feature type="domain" description="RNase H type-1" evidence="2">
    <location>
        <begin position="55"/>
        <end position="126"/>
    </location>
</feature>
<evidence type="ECO:0000313" key="4">
    <source>
        <dbReference type="Proteomes" id="UP000593573"/>
    </source>
</evidence>